<protein>
    <submittedName>
        <fullName evidence="2">DUF1622 domain-containing protein</fullName>
    </submittedName>
</protein>
<feature type="transmembrane region" description="Helical" evidence="1">
    <location>
        <begin position="6"/>
        <end position="27"/>
    </location>
</feature>
<organism evidence="2 3">
    <name type="scientific">Flagellimonas algicola</name>
    <dbReference type="NCBI Taxonomy" id="2583815"/>
    <lineage>
        <taxon>Bacteria</taxon>
        <taxon>Pseudomonadati</taxon>
        <taxon>Bacteroidota</taxon>
        <taxon>Flavobacteriia</taxon>
        <taxon>Flavobacteriales</taxon>
        <taxon>Flavobacteriaceae</taxon>
        <taxon>Flagellimonas</taxon>
    </lineage>
</organism>
<evidence type="ECO:0000313" key="3">
    <source>
        <dbReference type="Proteomes" id="UP000751614"/>
    </source>
</evidence>
<accession>A0ABY2WI12</accession>
<dbReference type="InterPro" id="IPR012427">
    <property type="entry name" value="DUF1622"/>
</dbReference>
<keyword evidence="1" id="KW-0472">Membrane</keyword>
<proteinExistence type="predicted"/>
<name>A0ABY2WI12_9FLAO</name>
<evidence type="ECO:0000256" key="1">
    <source>
        <dbReference type="SAM" id="Phobius"/>
    </source>
</evidence>
<evidence type="ECO:0000313" key="2">
    <source>
        <dbReference type="EMBL" id="TMU54488.1"/>
    </source>
</evidence>
<dbReference type="PANTHER" id="PTHR38468">
    <property type="entry name" value="SLL0939 PROTEIN"/>
    <property type="match status" value="1"/>
</dbReference>
<keyword evidence="1" id="KW-0812">Transmembrane</keyword>
<dbReference type="Pfam" id="PF07784">
    <property type="entry name" value="DUF1622"/>
    <property type="match status" value="1"/>
</dbReference>
<gene>
    <name evidence="2" type="ORF">FGG15_09705</name>
</gene>
<dbReference type="EMBL" id="VCNI01000002">
    <property type="protein sequence ID" value="TMU54488.1"/>
    <property type="molecule type" value="Genomic_DNA"/>
</dbReference>
<feature type="transmembrane region" description="Helical" evidence="1">
    <location>
        <begin position="58"/>
        <end position="79"/>
    </location>
</feature>
<keyword evidence="3" id="KW-1185">Reference proteome</keyword>
<dbReference type="RefSeq" id="WP_138835714.1">
    <property type="nucleotide sequence ID" value="NZ_VCNI01000002.1"/>
</dbReference>
<keyword evidence="1" id="KW-1133">Transmembrane helix</keyword>
<comment type="caution">
    <text evidence="2">The sequence shown here is derived from an EMBL/GenBank/DDBJ whole genome shotgun (WGS) entry which is preliminary data.</text>
</comment>
<dbReference type="Proteomes" id="UP000751614">
    <property type="component" value="Unassembled WGS sequence"/>
</dbReference>
<reference evidence="2 3" key="1">
    <citation type="submission" date="2019-05" db="EMBL/GenBank/DDBJ databases">
        <title>Flagellimonas sp. AsT0115, sp. nov., isolated from a marine red algae, Asparagopsis taxiformis.</title>
        <authorList>
            <person name="Kim J."/>
            <person name="Jeong S.E."/>
            <person name="Jeon C.O."/>
        </authorList>
    </citation>
    <scope>NUCLEOTIDE SEQUENCE [LARGE SCALE GENOMIC DNA]</scope>
    <source>
        <strain evidence="2 3">AsT0115</strain>
    </source>
</reference>
<sequence>MEDIRGFFLLVGEIIDIVGIIILLFGFTKILFKYLFTEFVKSPFKTSIKGLQKIRCQIGIYILLALDFLIASDIIHTIMEITQKQLLELAIMIVLRTGIGFFLGKEIEELHIAEQ</sequence>
<dbReference type="PANTHER" id="PTHR38468:SF1">
    <property type="entry name" value="SLL0939 PROTEIN"/>
    <property type="match status" value="1"/>
</dbReference>